<feature type="compositionally biased region" description="Low complexity" evidence="6">
    <location>
        <begin position="1106"/>
        <end position="1125"/>
    </location>
</feature>
<feature type="compositionally biased region" description="Polar residues" evidence="6">
    <location>
        <begin position="589"/>
        <end position="615"/>
    </location>
</feature>
<feature type="region of interest" description="Disordered" evidence="6">
    <location>
        <begin position="506"/>
        <end position="673"/>
    </location>
</feature>
<dbReference type="Gene3D" id="3.40.850.10">
    <property type="entry name" value="Kinesin motor domain"/>
    <property type="match status" value="1"/>
</dbReference>
<proteinExistence type="inferred from homology"/>
<dbReference type="InterPro" id="IPR027417">
    <property type="entry name" value="P-loop_NTPase"/>
</dbReference>
<feature type="compositionally biased region" description="Basic and acidic residues" evidence="6">
    <location>
        <begin position="506"/>
        <end position="517"/>
    </location>
</feature>
<dbReference type="InterPro" id="IPR008984">
    <property type="entry name" value="SMAD_FHA_dom_sf"/>
</dbReference>
<dbReference type="PRINTS" id="PR00380">
    <property type="entry name" value="KINESINHEAVY"/>
</dbReference>
<feature type="region of interest" description="Disordered" evidence="6">
    <location>
        <begin position="1352"/>
        <end position="1381"/>
    </location>
</feature>
<dbReference type="InterPro" id="IPR036961">
    <property type="entry name" value="Kinesin_motor_dom_sf"/>
</dbReference>
<keyword evidence="3" id="KW-0175">Coiled coil</keyword>
<organism evidence="9 10">
    <name type="scientific">Fragariocoptes setiger</name>
    <dbReference type="NCBI Taxonomy" id="1670756"/>
    <lineage>
        <taxon>Eukaryota</taxon>
        <taxon>Metazoa</taxon>
        <taxon>Ecdysozoa</taxon>
        <taxon>Arthropoda</taxon>
        <taxon>Chelicerata</taxon>
        <taxon>Arachnida</taxon>
        <taxon>Acari</taxon>
        <taxon>Acariformes</taxon>
        <taxon>Trombidiformes</taxon>
        <taxon>Prostigmata</taxon>
        <taxon>Eupodina</taxon>
        <taxon>Eriophyoidea</taxon>
        <taxon>Phytoptidae</taxon>
        <taxon>Fragariocoptes</taxon>
    </lineage>
</organism>
<keyword evidence="1 5" id="KW-0547">Nucleotide-binding</keyword>
<feature type="compositionally biased region" description="Low complexity" evidence="6">
    <location>
        <begin position="160"/>
        <end position="174"/>
    </location>
</feature>
<evidence type="ECO:0000259" key="8">
    <source>
        <dbReference type="PROSITE" id="PS50067"/>
    </source>
</evidence>
<evidence type="ECO:0000256" key="5">
    <source>
        <dbReference type="PROSITE-ProRule" id="PRU00283"/>
    </source>
</evidence>
<keyword evidence="10" id="KW-1185">Reference proteome</keyword>
<dbReference type="SUPFAM" id="SSF49879">
    <property type="entry name" value="SMAD/FHA domain"/>
    <property type="match status" value="1"/>
</dbReference>
<evidence type="ECO:0000256" key="3">
    <source>
        <dbReference type="ARBA" id="ARBA00023054"/>
    </source>
</evidence>
<dbReference type="PROSITE" id="PS50006">
    <property type="entry name" value="FHA_DOMAIN"/>
    <property type="match status" value="1"/>
</dbReference>
<feature type="compositionally biased region" description="Polar residues" evidence="6">
    <location>
        <begin position="218"/>
        <end position="231"/>
    </location>
</feature>
<feature type="binding site" evidence="5">
    <location>
        <begin position="121"/>
        <end position="128"/>
    </location>
    <ligand>
        <name>ATP</name>
        <dbReference type="ChEBI" id="CHEBI:30616"/>
    </ligand>
</feature>
<feature type="compositionally biased region" description="Low complexity" evidence="6">
    <location>
        <begin position="1354"/>
        <end position="1376"/>
    </location>
</feature>
<feature type="region of interest" description="Disordered" evidence="6">
    <location>
        <begin position="336"/>
        <end position="381"/>
    </location>
</feature>
<evidence type="ECO:0000313" key="9">
    <source>
        <dbReference type="EMBL" id="KAG9509492.1"/>
    </source>
</evidence>
<evidence type="ECO:0000259" key="7">
    <source>
        <dbReference type="PROSITE" id="PS50006"/>
    </source>
</evidence>
<feature type="non-terminal residue" evidence="9">
    <location>
        <position position="1612"/>
    </location>
</feature>
<dbReference type="Gene3D" id="2.60.200.20">
    <property type="match status" value="1"/>
</dbReference>
<dbReference type="Pfam" id="PF00498">
    <property type="entry name" value="FHA"/>
    <property type="match status" value="1"/>
</dbReference>
<feature type="compositionally biased region" description="Basic and acidic residues" evidence="6">
    <location>
        <begin position="616"/>
        <end position="629"/>
    </location>
</feature>
<dbReference type="SMART" id="SM00129">
    <property type="entry name" value="KISc"/>
    <property type="match status" value="1"/>
</dbReference>
<comment type="similarity">
    <text evidence="5">Belongs to the TRAFAC class myosin-kinesin ATPase superfamily. Kinesin family.</text>
</comment>
<evidence type="ECO:0000256" key="4">
    <source>
        <dbReference type="ARBA" id="ARBA00023175"/>
    </source>
</evidence>
<gene>
    <name evidence="9" type="primary">Kif28p</name>
    <name evidence="9" type="ORF">GZH46_01986</name>
</gene>
<dbReference type="EMBL" id="JAIFTH010000448">
    <property type="protein sequence ID" value="KAG9509492.1"/>
    <property type="molecule type" value="Genomic_DNA"/>
</dbReference>
<reference evidence="9 10" key="1">
    <citation type="submission" date="2020-10" db="EMBL/GenBank/DDBJ databases">
        <authorList>
            <person name="Klimov P.B."/>
            <person name="Dyachkov S.M."/>
            <person name="Chetverikov P.E."/>
        </authorList>
    </citation>
    <scope>NUCLEOTIDE SEQUENCE [LARGE SCALE GENOMIC DNA]</scope>
    <source>
        <strain evidence="9">BMOC 18-1129-001#AD2665</strain>
        <tissue evidence="9">Entire mites</tissue>
    </source>
</reference>
<feature type="domain" description="FHA" evidence="7">
    <location>
        <begin position="759"/>
        <end position="811"/>
    </location>
</feature>
<protein>
    <submittedName>
        <fullName evidence="9">Kinesin-like protein KIF28P</fullName>
    </submittedName>
</protein>
<accession>A0ABQ7S7U9</accession>
<dbReference type="InterPro" id="IPR019821">
    <property type="entry name" value="Kinesin_motor_CS"/>
</dbReference>
<feature type="region of interest" description="Disordered" evidence="6">
    <location>
        <begin position="402"/>
        <end position="423"/>
    </location>
</feature>
<dbReference type="InterPro" id="IPR001752">
    <property type="entry name" value="Kinesin_motor_dom"/>
</dbReference>
<dbReference type="SMART" id="SM00240">
    <property type="entry name" value="FHA"/>
    <property type="match status" value="1"/>
</dbReference>
<dbReference type="InterPro" id="IPR000253">
    <property type="entry name" value="FHA_dom"/>
</dbReference>
<dbReference type="SUPFAM" id="SSF52540">
    <property type="entry name" value="P-loop containing nucleoside triphosphate hydrolases"/>
    <property type="match status" value="1"/>
</dbReference>
<feature type="domain" description="Kinesin motor" evidence="8">
    <location>
        <begin position="15"/>
        <end position="478"/>
    </location>
</feature>
<sequence length="1612" mass="179171">MDSSNNQEQSNNADNIRVAVRVRPFTTRERQRQAKRIIDIEQNTVNLIHPKASNTSKQFTFDYSYWSHDGFKTNEDGVNVPDSNHPNAAKYADQERVFQDLGRFLLNNAIEGYNSALLAYGQTGSGKSYTISGYGHNEGILPRFARALFEELDAVSAATNNNNNNNNSNNNSNSTKLSSTRDDVNNNNSCYRYEIHFSMLEIYNEVVRDLLAKADANQHGTSNSHGTNQQHRSSHIQGLKVREHPRLGFFAEGLTSVRCYNRGDIEARIDEGQLNKSIAATNMNETSSRGHTIYKFTIRQVRRNDDRRDTVTCSTVQLVDLAGSERTAIDAPAAVAYASRQHHQQQQQQLHPIQSSSSNSTSAASAQSSRNHHKSQRFKESVSINQSLSALGNCIHLLSQQSSQAQSSQQQSTGGNISAMYGRSPRASFRDSVLTKLLERCCLGGNSKTVIIATVSPADVHYDDTLSTLRFADRAKQIKQHAVVNKSDPMHATVHELRQENERLKEMVDRRSHRSDDSSQTSNFDDTESVMENFMGPASGDADVASLSSGNTHAGQRARTVLRSPVPSRHERPLAASSARQQTGHRGRASNVNKQQISSNHNKSSSTLQPTPGQRNTRDSSRNNKDRQKQQQQQQRLSHLVSPASDKMPNNHDDDRATSNPFDDITTTLNDDATSTANDADAIADLNEFDKIELVNRSGSVEYSNNNNQDKAGHKIQRSMRRVALVANELKRRHPYLSNLNSDEQLSAKIAYIIREGDMWIGKNEQTCDIVLHGPNVRAEHAKLHRDPTRTNRVFLESVDDALTRINGVAVSAADRVQLKHCDRLVFGTNAYFVYVDPLTSNVTPQMIESKISEQAGDNDLTALAGSPTSASGNMMLSVSRPEQVTYELARMELLAKSETTRQSSAQLIRSGSAAAARRSANLNTYRQRSKAALKRTATTTTAPSGASPAGLDGGIRAGAAADGDISEQDETMLKQQVRGADGVTSAEMNEFKDELLDLTLPLQEANVIAKELNVPVSYEFEVLTGEEQLISFPSAQLLSLQLGNMSSDNMWSVSSADDSSGSLPGTPTATPNMTSSVFAASQGNYNNTPPPAVFIRAAKQLLNNDNNKSATDNNNNDNSQNIDDTNVEQQNPIDTIFFYWSKANFLERYDRMKELYGIYEHGQERAVHEHLRLEYKRRFLHASETGASSVTSASTTGGGSAKYSAPPNSPVPAPALSAAMRGRALVLDPFFDAPHMTDVLIGHAQLYLKSLAHMVDINEQLTILDTQNEPVGMLSVVVVPCHDETGQRPYSEQDLVECVCDDPRQLLDKTLYFMLTVVRCTRLPTHRYTNIYCQYRLHSTSPIIRTRVATPFNNQNNDDSNNNNNIINNNSNNQNNDDEADTMREQTIELVFDHVHVIAFDPLNEDILELLLTGALNIQIVGQYKLDETQLSTLTPLSPMLFDIEREFADAHHKDDDYDLTSNASATRYKPLEGRAGSGQDKVDQIDVILTRRKLMRAEYQLQCLKKTVNEAEFSNRKNLVKKVLSYQTEDFDNNGLLDQSPIEHQLFVPYRNVLEPIQTPHTKFLGTAISIILGFGKLSFVIMSANSSRLFVRRGLKRRSSPTDEQVRPL</sequence>
<name>A0ABQ7S7U9_9ACAR</name>
<feature type="region of interest" description="Disordered" evidence="6">
    <location>
        <begin position="1106"/>
        <end position="1128"/>
    </location>
</feature>
<dbReference type="Proteomes" id="UP000825002">
    <property type="component" value="Unassembled WGS sequence"/>
</dbReference>
<feature type="region of interest" description="Disordered" evidence="6">
    <location>
        <begin position="217"/>
        <end position="237"/>
    </location>
</feature>
<feature type="region of interest" description="Disordered" evidence="6">
    <location>
        <begin position="919"/>
        <end position="959"/>
    </location>
</feature>
<evidence type="ECO:0000256" key="2">
    <source>
        <dbReference type="ARBA" id="ARBA00022840"/>
    </source>
</evidence>
<keyword evidence="2 5" id="KW-0067">ATP-binding</keyword>
<feature type="region of interest" description="Disordered" evidence="6">
    <location>
        <begin position="159"/>
        <end position="183"/>
    </location>
</feature>
<dbReference type="PROSITE" id="PS50067">
    <property type="entry name" value="KINESIN_MOTOR_2"/>
    <property type="match status" value="1"/>
</dbReference>
<dbReference type="PANTHER" id="PTHR47117">
    <property type="entry name" value="STAR-RELATED LIPID TRANSFER PROTEIN 9"/>
    <property type="match status" value="1"/>
</dbReference>
<evidence type="ECO:0000313" key="10">
    <source>
        <dbReference type="Proteomes" id="UP000825002"/>
    </source>
</evidence>
<dbReference type="Pfam" id="PF00225">
    <property type="entry name" value="Kinesin"/>
    <property type="match status" value="2"/>
</dbReference>
<comment type="caution">
    <text evidence="9">The sequence shown here is derived from an EMBL/GenBank/DDBJ whole genome shotgun (WGS) entry which is preliminary data.</text>
</comment>
<feature type="region of interest" description="Disordered" evidence="6">
    <location>
        <begin position="1187"/>
        <end position="1208"/>
    </location>
</feature>
<feature type="compositionally biased region" description="Low complexity" evidence="6">
    <location>
        <begin position="402"/>
        <end position="412"/>
    </location>
</feature>
<evidence type="ECO:0000256" key="6">
    <source>
        <dbReference type="SAM" id="MobiDB-lite"/>
    </source>
</evidence>
<feature type="compositionally biased region" description="Low complexity" evidence="6">
    <location>
        <begin position="937"/>
        <end position="951"/>
    </location>
</feature>
<feature type="compositionally biased region" description="Low complexity" evidence="6">
    <location>
        <begin position="1187"/>
        <end position="1196"/>
    </location>
</feature>
<feature type="compositionally biased region" description="Low complexity" evidence="6">
    <location>
        <begin position="344"/>
        <end position="369"/>
    </location>
</feature>
<keyword evidence="4 5" id="KW-0505">Motor protein</keyword>
<evidence type="ECO:0000256" key="1">
    <source>
        <dbReference type="ARBA" id="ARBA00022741"/>
    </source>
</evidence>
<dbReference type="PROSITE" id="PS00411">
    <property type="entry name" value="KINESIN_MOTOR_1"/>
    <property type="match status" value="1"/>
</dbReference>